<feature type="domain" description="AAA+ ATPase" evidence="7">
    <location>
        <begin position="209"/>
        <end position="363"/>
    </location>
</feature>
<keyword evidence="5" id="KW-0067">ATP-binding</keyword>
<dbReference type="GO" id="GO:0006950">
    <property type="term" value="P:response to stress"/>
    <property type="evidence" value="ECO:0007669"/>
    <property type="project" value="UniProtKB-ARBA"/>
</dbReference>
<dbReference type="InterPro" id="IPR003593">
    <property type="entry name" value="AAA+_ATPase"/>
</dbReference>
<organism evidence="8 9">
    <name type="scientific">Amborella trichopoda</name>
    <dbReference type="NCBI Taxonomy" id="13333"/>
    <lineage>
        <taxon>Eukaryota</taxon>
        <taxon>Viridiplantae</taxon>
        <taxon>Streptophyta</taxon>
        <taxon>Embryophyta</taxon>
        <taxon>Tracheophyta</taxon>
        <taxon>Spermatophyta</taxon>
        <taxon>Magnoliopsida</taxon>
        <taxon>Amborellales</taxon>
        <taxon>Amborellaceae</taxon>
        <taxon>Amborella</taxon>
    </lineage>
</organism>
<evidence type="ECO:0000313" key="9">
    <source>
        <dbReference type="Proteomes" id="UP000017836"/>
    </source>
</evidence>
<dbReference type="PROSITE" id="PS00674">
    <property type="entry name" value="AAA"/>
    <property type="match status" value="1"/>
</dbReference>
<comment type="cofactor">
    <cofactor evidence="1">
        <name>Mg(2+)</name>
        <dbReference type="ChEBI" id="CHEBI:18420"/>
    </cofactor>
</comment>
<sequence>MIKNYVPLEAKKAIKRFGKRFFSFLLLPYVYIMVDEYESGLLNEPYESVQTYLSPKCYALANTLKVTKANNSSSYTFSMDSNQKITDHFNGAPLYWTFHTAKKNSGNRTYEDRYFELTFCKKHREMVSKFYIPHVMAEASLLAMRNRAMRLYTNRATDPGGRIWSPVLFLHPSTFDTLAIDSSMKTRIKNDLMRFVNRKEYYKTVGRAWKRGYLLYGPPGTGKTSLIAAIANYLNFDIYDLELRSVMSNTKLRKLLTSTSSKSIIVVEDIDCSLNSLNRENKAKAKAEEEEEEEEDEEEIEGERGDNMSLVSLSGVLNFVDGLWSSCGGERLMIFTTNHKERLDPALLRPGRMDLHIHLSYCGFEAFKVLAKNYVRLEDHPLMEKVGKALRDVEVTPAEVAEWFMGCKEDPDLAMETLLNELLKRQGGDTEGPQVGVEENAAMD</sequence>
<keyword evidence="5" id="KW-0547">Nucleotide-binding</keyword>
<dbReference type="GO" id="GO:0016887">
    <property type="term" value="F:ATP hydrolysis activity"/>
    <property type="evidence" value="ECO:0007669"/>
    <property type="project" value="InterPro"/>
</dbReference>
<protein>
    <recommendedName>
        <fullName evidence="7">AAA+ ATPase domain-containing protein</fullName>
    </recommendedName>
</protein>
<accession>W1PJX1</accession>
<evidence type="ECO:0000256" key="1">
    <source>
        <dbReference type="ARBA" id="ARBA00001946"/>
    </source>
</evidence>
<dbReference type="InterPro" id="IPR050747">
    <property type="entry name" value="Mitochondrial_chaperone_BCS1"/>
</dbReference>
<gene>
    <name evidence="8" type="ORF">AMTR_s00019p00244450</name>
</gene>
<dbReference type="GO" id="GO:0005524">
    <property type="term" value="F:ATP binding"/>
    <property type="evidence" value="ECO:0007669"/>
    <property type="project" value="UniProtKB-KW"/>
</dbReference>
<dbReference type="Gene3D" id="6.10.280.40">
    <property type="match status" value="1"/>
</dbReference>
<dbReference type="Gene3D" id="3.40.50.300">
    <property type="entry name" value="P-loop containing nucleotide triphosphate hydrolases"/>
    <property type="match status" value="1"/>
</dbReference>
<evidence type="ECO:0000259" key="7">
    <source>
        <dbReference type="SMART" id="SM00382"/>
    </source>
</evidence>
<dbReference type="PANTHER" id="PTHR23070">
    <property type="entry name" value="BCS1 AAA-TYPE ATPASE"/>
    <property type="match status" value="1"/>
</dbReference>
<name>W1PJX1_AMBTC</name>
<evidence type="ECO:0000256" key="4">
    <source>
        <dbReference type="ARBA" id="ARBA00049360"/>
    </source>
</evidence>
<keyword evidence="3" id="KW-0460">Magnesium</keyword>
<dbReference type="SUPFAM" id="SSF52540">
    <property type="entry name" value="P-loop containing nucleoside triphosphate hydrolases"/>
    <property type="match status" value="1"/>
</dbReference>
<feature type="region of interest" description="Disordered" evidence="6">
    <location>
        <begin position="283"/>
        <end position="304"/>
    </location>
</feature>
<dbReference type="SMART" id="SM00382">
    <property type="entry name" value="AAA"/>
    <property type="match status" value="1"/>
</dbReference>
<dbReference type="STRING" id="13333.W1PJX1"/>
<comment type="similarity">
    <text evidence="2">Belongs to the AAA ATPase family. BCS1 subfamily.</text>
</comment>
<evidence type="ECO:0000256" key="5">
    <source>
        <dbReference type="RuleBase" id="RU003651"/>
    </source>
</evidence>
<dbReference type="EMBL" id="KI393807">
    <property type="protein sequence ID" value="ERN07400.1"/>
    <property type="molecule type" value="Genomic_DNA"/>
</dbReference>
<evidence type="ECO:0000313" key="8">
    <source>
        <dbReference type="EMBL" id="ERN07400.1"/>
    </source>
</evidence>
<dbReference type="InterPro" id="IPR003960">
    <property type="entry name" value="ATPase_AAA_CS"/>
</dbReference>
<dbReference type="eggNOG" id="KOG0743">
    <property type="taxonomic scope" value="Eukaryota"/>
</dbReference>
<dbReference type="Proteomes" id="UP000017836">
    <property type="component" value="Unassembled WGS sequence"/>
</dbReference>
<dbReference type="AlphaFoldDB" id="W1PJX1"/>
<dbReference type="OMA" id="MMWSSHP"/>
<feature type="compositionally biased region" description="Acidic residues" evidence="6">
    <location>
        <begin position="288"/>
        <end position="301"/>
    </location>
</feature>
<dbReference type="InterPro" id="IPR003959">
    <property type="entry name" value="ATPase_AAA_core"/>
</dbReference>
<evidence type="ECO:0000256" key="2">
    <source>
        <dbReference type="ARBA" id="ARBA00007448"/>
    </source>
</evidence>
<dbReference type="Pfam" id="PF00004">
    <property type="entry name" value="AAA"/>
    <property type="match status" value="1"/>
</dbReference>
<dbReference type="CDD" id="cd19510">
    <property type="entry name" value="RecA-like_BCS1"/>
    <property type="match status" value="1"/>
</dbReference>
<dbReference type="InterPro" id="IPR027417">
    <property type="entry name" value="P-loop_NTPase"/>
</dbReference>
<reference evidence="9" key="1">
    <citation type="journal article" date="2013" name="Science">
        <title>The Amborella genome and the evolution of flowering plants.</title>
        <authorList>
            <consortium name="Amborella Genome Project"/>
        </authorList>
    </citation>
    <scope>NUCLEOTIDE SEQUENCE [LARGE SCALE GENOMIC DNA]</scope>
</reference>
<evidence type="ECO:0000256" key="3">
    <source>
        <dbReference type="ARBA" id="ARBA00022842"/>
    </source>
</evidence>
<dbReference type="HOGENOM" id="CLU_010189_0_1_1"/>
<dbReference type="Gramene" id="ERN07400">
    <property type="protein sequence ID" value="ERN07400"/>
    <property type="gene ID" value="AMTR_s00019p00244450"/>
</dbReference>
<dbReference type="InterPro" id="IPR025753">
    <property type="entry name" value="AAA_N_dom"/>
</dbReference>
<comment type="catalytic activity">
    <reaction evidence="4">
        <text>ATP + H2O = ADP + phosphate + H(+)</text>
        <dbReference type="Rhea" id="RHEA:13065"/>
        <dbReference type="ChEBI" id="CHEBI:15377"/>
        <dbReference type="ChEBI" id="CHEBI:15378"/>
        <dbReference type="ChEBI" id="CHEBI:30616"/>
        <dbReference type="ChEBI" id="CHEBI:43474"/>
        <dbReference type="ChEBI" id="CHEBI:456216"/>
    </reaction>
</comment>
<keyword evidence="9" id="KW-1185">Reference proteome</keyword>
<dbReference type="Pfam" id="PF14363">
    <property type="entry name" value="AAA_assoc"/>
    <property type="match status" value="1"/>
</dbReference>
<proteinExistence type="inferred from homology"/>
<dbReference type="Pfam" id="PF25568">
    <property type="entry name" value="AAA_lid_At3g28540"/>
    <property type="match status" value="1"/>
</dbReference>
<feature type="region of interest" description="Disordered" evidence="6">
    <location>
        <begin position="425"/>
        <end position="444"/>
    </location>
</feature>
<dbReference type="InterPro" id="IPR058017">
    <property type="entry name" value="At3g28540-like_C"/>
</dbReference>
<evidence type="ECO:0000256" key="6">
    <source>
        <dbReference type="SAM" id="MobiDB-lite"/>
    </source>
</evidence>